<dbReference type="RefSeq" id="WP_035343925.1">
    <property type="nucleotide sequence ID" value="NZ_BAUU01000014.1"/>
</dbReference>
<feature type="transmembrane region" description="Helical" evidence="1">
    <location>
        <begin position="106"/>
        <end position="133"/>
    </location>
</feature>
<name>W4QFJ5_9BACI</name>
<keyword evidence="1" id="KW-0812">Transmembrane</keyword>
<dbReference type="InterPro" id="IPR006938">
    <property type="entry name" value="DUF624"/>
</dbReference>
<evidence type="ECO:0008006" key="4">
    <source>
        <dbReference type="Google" id="ProtNLM"/>
    </source>
</evidence>
<keyword evidence="1" id="KW-1133">Transmembrane helix</keyword>
<accession>W4QFJ5</accession>
<dbReference type="STRING" id="1236971.JCM9152_2300"/>
<dbReference type="AlphaFoldDB" id="W4QFJ5"/>
<evidence type="ECO:0000313" key="3">
    <source>
        <dbReference type="Proteomes" id="UP000018895"/>
    </source>
</evidence>
<dbReference type="Pfam" id="PF04854">
    <property type="entry name" value="DUF624"/>
    <property type="match status" value="1"/>
</dbReference>
<feature type="transmembrane region" description="Helical" evidence="1">
    <location>
        <begin position="41"/>
        <end position="62"/>
    </location>
</feature>
<evidence type="ECO:0000313" key="2">
    <source>
        <dbReference type="EMBL" id="GAE30875.1"/>
    </source>
</evidence>
<reference evidence="2" key="1">
    <citation type="journal article" date="2014" name="Genome Announc.">
        <title>Draft Genome Sequences of Three Alkaliphilic Bacillus Strains, Bacillus wakoensis JCM 9140T, Bacillus akibai JCM 9157T, and Bacillus hemicellulosilyticus JCM 9152T.</title>
        <authorList>
            <person name="Yuki M."/>
            <person name="Oshima K."/>
            <person name="Suda W."/>
            <person name="Oshida Y."/>
            <person name="Kitamura K."/>
            <person name="Iida T."/>
            <person name="Hattori M."/>
            <person name="Ohkuma M."/>
        </authorList>
    </citation>
    <scope>NUCLEOTIDE SEQUENCE [LARGE SCALE GENOMIC DNA]</scope>
    <source>
        <strain evidence="2">JCM 9152</strain>
    </source>
</reference>
<keyword evidence="3" id="KW-1185">Reference proteome</keyword>
<feature type="transmembrane region" description="Helical" evidence="1">
    <location>
        <begin position="139"/>
        <end position="160"/>
    </location>
</feature>
<feature type="transmembrane region" description="Helical" evidence="1">
    <location>
        <begin position="68"/>
        <end position="94"/>
    </location>
</feature>
<keyword evidence="1" id="KW-0472">Membrane</keyword>
<organism evidence="2 3">
    <name type="scientific">Halalkalibacter hemicellulosilyticusJCM 9152</name>
    <dbReference type="NCBI Taxonomy" id="1236971"/>
    <lineage>
        <taxon>Bacteria</taxon>
        <taxon>Bacillati</taxon>
        <taxon>Bacillota</taxon>
        <taxon>Bacilli</taxon>
        <taxon>Bacillales</taxon>
        <taxon>Bacillaceae</taxon>
        <taxon>Halalkalibacter</taxon>
    </lineage>
</organism>
<protein>
    <recommendedName>
        <fullName evidence="4">Integral membrane protein</fullName>
    </recommendedName>
</protein>
<dbReference type="Proteomes" id="UP000018895">
    <property type="component" value="Unassembled WGS sequence"/>
</dbReference>
<evidence type="ECO:0000256" key="1">
    <source>
        <dbReference type="SAM" id="Phobius"/>
    </source>
</evidence>
<sequence length="175" mass="20076">MAPATVAMFAVLRRRLLHEEDFSLMKRFIYHYKKDFWKANMIGLMLLLGVITLFVSTQLLAFMTGFELTVFGVVVSIFAVLFIVMALFIFPVYVHYDIPLNKCLHYSLMIGIAHVHYCLFLLFGMAIIAVLLYAFPGLLIFYGISFVISLVCVVSLNAFAKMEERQAHQQVQVNY</sequence>
<proteinExistence type="predicted"/>
<dbReference type="OrthoDB" id="2874359at2"/>
<dbReference type="EMBL" id="BAUU01000014">
    <property type="protein sequence ID" value="GAE30875.1"/>
    <property type="molecule type" value="Genomic_DNA"/>
</dbReference>
<gene>
    <name evidence="2" type="ORF">JCM9152_2300</name>
</gene>
<comment type="caution">
    <text evidence="2">The sequence shown here is derived from an EMBL/GenBank/DDBJ whole genome shotgun (WGS) entry which is preliminary data.</text>
</comment>